<feature type="region of interest" description="Disordered" evidence="1">
    <location>
        <begin position="141"/>
        <end position="163"/>
    </location>
</feature>
<sequence length="163" mass="18545">MDLSLLESDAYNTLLVQSNGVPLYHIKTALNSHRHSHTLITKVIAPEEGEGEIEDKEMAHIEIHRWHSSIVTVWGRSFLPSKTHLLSSSEAFIASNVEFEALSILDEVVTTFVYMQQKRHRREPSEISEEEKLLMDIDPTTSSSYYSISPLSSPRSPQRSPRI</sequence>
<dbReference type="EMBL" id="ML769597">
    <property type="protein sequence ID" value="KAE9392376.1"/>
    <property type="molecule type" value="Genomic_DNA"/>
</dbReference>
<organism evidence="2 3">
    <name type="scientific">Gymnopus androsaceus JB14</name>
    <dbReference type="NCBI Taxonomy" id="1447944"/>
    <lineage>
        <taxon>Eukaryota</taxon>
        <taxon>Fungi</taxon>
        <taxon>Dikarya</taxon>
        <taxon>Basidiomycota</taxon>
        <taxon>Agaricomycotina</taxon>
        <taxon>Agaricomycetes</taxon>
        <taxon>Agaricomycetidae</taxon>
        <taxon>Agaricales</taxon>
        <taxon>Marasmiineae</taxon>
        <taxon>Omphalotaceae</taxon>
        <taxon>Gymnopus</taxon>
    </lineage>
</organism>
<keyword evidence="3" id="KW-1185">Reference proteome</keyword>
<dbReference type="AlphaFoldDB" id="A0A6A4H3M3"/>
<protein>
    <submittedName>
        <fullName evidence="2">Uncharacterized protein</fullName>
    </submittedName>
</protein>
<proteinExistence type="predicted"/>
<evidence type="ECO:0000313" key="3">
    <source>
        <dbReference type="Proteomes" id="UP000799118"/>
    </source>
</evidence>
<evidence type="ECO:0000313" key="2">
    <source>
        <dbReference type="EMBL" id="KAE9392376.1"/>
    </source>
</evidence>
<dbReference type="OrthoDB" id="3021178at2759"/>
<dbReference type="Proteomes" id="UP000799118">
    <property type="component" value="Unassembled WGS sequence"/>
</dbReference>
<reference evidence="2" key="1">
    <citation type="journal article" date="2019" name="Environ. Microbiol.">
        <title>Fungal ecological strategies reflected in gene transcription - a case study of two litter decomposers.</title>
        <authorList>
            <person name="Barbi F."/>
            <person name="Kohler A."/>
            <person name="Barry K."/>
            <person name="Baskaran P."/>
            <person name="Daum C."/>
            <person name="Fauchery L."/>
            <person name="Ihrmark K."/>
            <person name="Kuo A."/>
            <person name="LaButti K."/>
            <person name="Lipzen A."/>
            <person name="Morin E."/>
            <person name="Grigoriev I.V."/>
            <person name="Henrissat B."/>
            <person name="Lindahl B."/>
            <person name="Martin F."/>
        </authorList>
    </citation>
    <scope>NUCLEOTIDE SEQUENCE</scope>
    <source>
        <strain evidence="2">JB14</strain>
    </source>
</reference>
<evidence type="ECO:0000256" key="1">
    <source>
        <dbReference type="SAM" id="MobiDB-lite"/>
    </source>
</evidence>
<gene>
    <name evidence="2" type="ORF">BT96DRAFT_1000397</name>
</gene>
<name>A0A6A4H3M3_9AGAR</name>
<accession>A0A6A4H3M3</accession>